<proteinExistence type="predicted"/>
<comment type="caution">
    <text evidence="1">The sequence shown here is derived from an EMBL/GenBank/DDBJ whole genome shotgun (WGS) entry which is preliminary data.</text>
</comment>
<gene>
    <name evidence="1" type="ORF">JOB18_026243</name>
</gene>
<protein>
    <submittedName>
        <fullName evidence="1">Uncharacterized protein</fullName>
    </submittedName>
</protein>
<dbReference type="EMBL" id="JAGKHQ010000005">
    <property type="protein sequence ID" value="KAG7516232.1"/>
    <property type="molecule type" value="Genomic_DNA"/>
</dbReference>
<evidence type="ECO:0000313" key="2">
    <source>
        <dbReference type="Proteomes" id="UP000693946"/>
    </source>
</evidence>
<sequence length="301" mass="34045">MGVASWSPLPLLYLHTCNQSANQHLRPLQYTVRGSATRPLASHTQSSPWVLFRASLQILSCLSVHPPPLHLIFTQLNPAPQTGFIRPFAALLHRTDIFRMEITGLLIKQVTVWHIRTSPRNKSTDTNHLRGASRSRHTPFPPGRECFFKHWFHGRRVADHGYSCGSSPMGKNAAMIRSPSSNSSSDDFGMSKEAFTTWADTASALLPKAQVNECENDPLVMKKKHQDATDRMPNPMSKNNTDNLIQHLINRENRYQTGSCVDTCAVTDEEIQLFKIEKLPLRFSVCCYSALHYYSSWVLSR</sequence>
<reference evidence="1 2" key="1">
    <citation type="journal article" date="2021" name="Sci. Rep.">
        <title>Chromosome anchoring in Senegalese sole (Solea senegalensis) reveals sex-associated markers and genome rearrangements in flatfish.</title>
        <authorList>
            <person name="Guerrero-Cozar I."/>
            <person name="Gomez-Garrido J."/>
            <person name="Berbel C."/>
            <person name="Martinez-Blanch J.F."/>
            <person name="Alioto T."/>
            <person name="Claros M.G."/>
            <person name="Gagnaire P.A."/>
            <person name="Manchado M."/>
        </authorList>
    </citation>
    <scope>NUCLEOTIDE SEQUENCE [LARGE SCALE GENOMIC DNA]</scope>
    <source>
        <strain evidence="1">Sse05_10M</strain>
    </source>
</reference>
<accession>A0AAV6SGM9</accession>
<name>A0AAV6SGM9_SOLSE</name>
<keyword evidence="2" id="KW-1185">Reference proteome</keyword>
<organism evidence="1 2">
    <name type="scientific">Solea senegalensis</name>
    <name type="common">Senegalese sole</name>
    <dbReference type="NCBI Taxonomy" id="28829"/>
    <lineage>
        <taxon>Eukaryota</taxon>
        <taxon>Metazoa</taxon>
        <taxon>Chordata</taxon>
        <taxon>Craniata</taxon>
        <taxon>Vertebrata</taxon>
        <taxon>Euteleostomi</taxon>
        <taxon>Actinopterygii</taxon>
        <taxon>Neopterygii</taxon>
        <taxon>Teleostei</taxon>
        <taxon>Neoteleostei</taxon>
        <taxon>Acanthomorphata</taxon>
        <taxon>Carangaria</taxon>
        <taxon>Pleuronectiformes</taxon>
        <taxon>Pleuronectoidei</taxon>
        <taxon>Soleidae</taxon>
        <taxon>Solea</taxon>
    </lineage>
</organism>
<evidence type="ECO:0000313" key="1">
    <source>
        <dbReference type="EMBL" id="KAG7516232.1"/>
    </source>
</evidence>
<dbReference type="Proteomes" id="UP000693946">
    <property type="component" value="Linkage Group LG13"/>
</dbReference>
<dbReference type="AlphaFoldDB" id="A0AAV6SGM9"/>